<dbReference type="GO" id="GO:0050660">
    <property type="term" value="F:flavin adenine dinucleotide binding"/>
    <property type="evidence" value="ECO:0007669"/>
    <property type="project" value="InterPro"/>
</dbReference>
<comment type="cofactor">
    <cofactor evidence="1 7">
        <name>FAD</name>
        <dbReference type="ChEBI" id="CHEBI:57692"/>
    </cofactor>
</comment>
<keyword evidence="4 7" id="KW-0285">Flavoprotein</keyword>
<dbReference type="Pfam" id="PF02771">
    <property type="entry name" value="Acyl-CoA_dh_N"/>
    <property type="match status" value="1"/>
</dbReference>
<dbReference type="OrthoDB" id="9765339at2"/>
<feature type="domain" description="Acyl-CoA dehydrogenase/oxidase C-terminal" evidence="8">
    <location>
        <begin position="230"/>
        <end position="378"/>
    </location>
</feature>
<dbReference type="PANTHER" id="PTHR43884:SF12">
    <property type="entry name" value="ISOVALERYL-COA DEHYDROGENASE, MITOCHONDRIAL-RELATED"/>
    <property type="match status" value="1"/>
</dbReference>
<dbReference type="InterPro" id="IPR006091">
    <property type="entry name" value="Acyl-CoA_Oxase/DH_mid-dom"/>
</dbReference>
<keyword evidence="12" id="KW-1185">Reference proteome</keyword>
<dbReference type="GO" id="GO:0003995">
    <property type="term" value="F:acyl-CoA dehydrogenase activity"/>
    <property type="evidence" value="ECO:0007669"/>
    <property type="project" value="TreeGrafter"/>
</dbReference>
<comment type="similarity">
    <text evidence="2 7">Belongs to the acyl-CoA dehydrogenase family.</text>
</comment>
<dbReference type="FunFam" id="1.10.540.10:FF:000026">
    <property type="entry name" value="Acyl-CoA dehydrogenase medium chain"/>
    <property type="match status" value="1"/>
</dbReference>
<organism evidence="11 12">
    <name type="scientific">Desulfatibacillum alkenivorans DSM 16219</name>
    <dbReference type="NCBI Taxonomy" id="1121393"/>
    <lineage>
        <taxon>Bacteria</taxon>
        <taxon>Pseudomonadati</taxon>
        <taxon>Thermodesulfobacteriota</taxon>
        <taxon>Desulfobacteria</taxon>
        <taxon>Desulfobacterales</taxon>
        <taxon>Desulfatibacillaceae</taxon>
        <taxon>Desulfatibacillum</taxon>
    </lineage>
</organism>
<accession>A0A1M6DUY7</accession>
<dbReference type="PANTHER" id="PTHR43884">
    <property type="entry name" value="ACYL-COA DEHYDROGENASE"/>
    <property type="match status" value="1"/>
</dbReference>
<dbReference type="RefSeq" id="WP_073472492.1">
    <property type="nucleotide sequence ID" value="NZ_FQZU01000002.1"/>
</dbReference>
<evidence type="ECO:0000313" key="12">
    <source>
        <dbReference type="Proteomes" id="UP000183994"/>
    </source>
</evidence>
<keyword evidence="6 7" id="KW-0560">Oxidoreductase</keyword>
<feature type="domain" description="Acyl-CoA oxidase/dehydrogenase middle" evidence="9">
    <location>
        <begin position="123"/>
        <end position="218"/>
    </location>
</feature>
<evidence type="ECO:0000313" key="11">
    <source>
        <dbReference type="EMBL" id="SHI77042.1"/>
    </source>
</evidence>
<evidence type="ECO:0000256" key="2">
    <source>
        <dbReference type="ARBA" id="ARBA00009347"/>
    </source>
</evidence>
<dbReference type="InterPro" id="IPR009075">
    <property type="entry name" value="AcylCo_DH/oxidase_C"/>
</dbReference>
<feature type="domain" description="Acyl-CoA dehydrogenase/oxidase N-terminal" evidence="10">
    <location>
        <begin position="7"/>
        <end position="118"/>
    </location>
</feature>
<dbReference type="SUPFAM" id="SSF47203">
    <property type="entry name" value="Acyl-CoA dehydrogenase C-terminal domain-like"/>
    <property type="match status" value="1"/>
</dbReference>
<dbReference type="Gene3D" id="2.40.110.10">
    <property type="entry name" value="Butyryl-CoA Dehydrogenase, subunit A, domain 2"/>
    <property type="match status" value="1"/>
</dbReference>
<evidence type="ECO:0000259" key="10">
    <source>
        <dbReference type="Pfam" id="PF02771"/>
    </source>
</evidence>
<dbReference type="EMBL" id="FQZU01000002">
    <property type="protein sequence ID" value="SHI77042.1"/>
    <property type="molecule type" value="Genomic_DNA"/>
</dbReference>
<dbReference type="Gene3D" id="1.10.540.10">
    <property type="entry name" value="Acyl-CoA dehydrogenase/oxidase, N-terminal domain"/>
    <property type="match status" value="1"/>
</dbReference>
<dbReference type="InterPro" id="IPR013786">
    <property type="entry name" value="AcylCoA_DH/ox_N"/>
</dbReference>
<evidence type="ECO:0000256" key="3">
    <source>
        <dbReference type="ARBA" id="ARBA00011881"/>
    </source>
</evidence>
<proteinExistence type="inferred from homology"/>
<evidence type="ECO:0000256" key="6">
    <source>
        <dbReference type="ARBA" id="ARBA00023002"/>
    </source>
</evidence>
<name>A0A1M6DUY7_9BACT</name>
<dbReference type="InterPro" id="IPR009100">
    <property type="entry name" value="AcylCoA_DH/oxidase_NM_dom_sf"/>
</dbReference>
<dbReference type="InterPro" id="IPR036250">
    <property type="entry name" value="AcylCo_DH-like_C"/>
</dbReference>
<evidence type="ECO:0000256" key="1">
    <source>
        <dbReference type="ARBA" id="ARBA00001974"/>
    </source>
</evidence>
<dbReference type="Pfam" id="PF02770">
    <property type="entry name" value="Acyl-CoA_dh_M"/>
    <property type="match status" value="1"/>
</dbReference>
<dbReference type="InterPro" id="IPR046373">
    <property type="entry name" value="Acyl-CoA_Oxase/DH_mid-dom_sf"/>
</dbReference>
<dbReference type="Gene3D" id="1.20.140.10">
    <property type="entry name" value="Butyryl-CoA Dehydrogenase, subunit A, domain 3"/>
    <property type="match status" value="1"/>
</dbReference>
<sequence length="380" mass="42113">MEILQYTPEHHAFREQFRAYLAENVIPHIPQWEADHIVPPEVWRDLGRNGYLCTATPKEYGGHGMDFLYSVIITEEIGKTGFCGLTLGLHSDIVVPYIETFGTEEQKKKFLPGCVTGETITSVAMTEPGTGSDLSSMSTTAVEDGDDIIIDGTKTFISNGINTNLCVVAARDPNVENPYEAISLYLVEGDRPGFERGRHLDKMGFNSQDTSELFFSKCRIPKENLLGQKGGGFIILMQKLQQERLICAIGAVVAAEMMTERMIQYCKETTRNGKPLSKFQAIQFELVEMATEAKLGRAFLDKLIAEHVAGEQVVVEVSMAKYWTTDLAKRTIDRAISIVGEPAMAESLGLAQAMRDIRILPIFAGTNEVMKIVAARFMGL</sequence>
<dbReference type="FunFam" id="2.40.110.10:FF:000002">
    <property type="entry name" value="Acyl-CoA dehydrogenase fadE12"/>
    <property type="match status" value="1"/>
</dbReference>
<evidence type="ECO:0000259" key="9">
    <source>
        <dbReference type="Pfam" id="PF02770"/>
    </source>
</evidence>
<evidence type="ECO:0000256" key="4">
    <source>
        <dbReference type="ARBA" id="ARBA00022630"/>
    </source>
</evidence>
<dbReference type="InterPro" id="IPR037069">
    <property type="entry name" value="AcylCoA_DH/ox_N_sf"/>
</dbReference>
<comment type="subunit">
    <text evidence="3">Homotetramer.</text>
</comment>
<dbReference type="STRING" id="1121393.SAMN02745216_00465"/>
<dbReference type="SUPFAM" id="SSF56645">
    <property type="entry name" value="Acyl-CoA dehydrogenase NM domain-like"/>
    <property type="match status" value="1"/>
</dbReference>
<evidence type="ECO:0000256" key="7">
    <source>
        <dbReference type="RuleBase" id="RU362125"/>
    </source>
</evidence>
<reference evidence="12" key="1">
    <citation type="submission" date="2016-11" db="EMBL/GenBank/DDBJ databases">
        <authorList>
            <person name="Varghese N."/>
            <person name="Submissions S."/>
        </authorList>
    </citation>
    <scope>NUCLEOTIDE SEQUENCE [LARGE SCALE GENOMIC DNA]</scope>
    <source>
        <strain evidence="12">DSM 16219</strain>
    </source>
</reference>
<evidence type="ECO:0000256" key="5">
    <source>
        <dbReference type="ARBA" id="ARBA00022827"/>
    </source>
</evidence>
<dbReference type="AlphaFoldDB" id="A0A1M6DUY7"/>
<gene>
    <name evidence="11" type="ORF">SAMN02745216_00465</name>
</gene>
<dbReference type="Proteomes" id="UP000183994">
    <property type="component" value="Unassembled WGS sequence"/>
</dbReference>
<protein>
    <submittedName>
        <fullName evidence="11">Acyl-CoA dehydrogenase</fullName>
    </submittedName>
</protein>
<evidence type="ECO:0000259" key="8">
    <source>
        <dbReference type="Pfam" id="PF00441"/>
    </source>
</evidence>
<dbReference type="Pfam" id="PF00441">
    <property type="entry name" value="Acyl-CoA_dh_1"/>
    <property type="match status" value="1"/>
</dbReference>
<keyword evidence="5 7" id="KW-0274">FAD</keyword>